<evidence type="ECO:0000313" key="2">
    <source>
        <dbReference type="EMBL" id="KMQ82810.1"/>
    </source>
</evidence>
<reference evidence="2 3" key="1">
    <citation type="submission" date="2015-04" db="EMBL/GenBank/DDBJ databases">
        <title>Lasius niger genome sequencing.</title>
        <authorList>
            <person name="Konorov E.A."/>
            <person name="Nikitin M.A."/>
            <person name="Kirill M.V."/>
            <person name="Chang P."/>
        </authorList>
    </citation>
    <scope>NUCLEOTIDE SEQUENCE [LARGE SCALE GENOMIC DNA]</scope>
    <source>
        <tissue evidence="2">Whole</tissue>
    </source>
</reference>
<feature type="compositionally biased region" description="Basic and acidic residues" evidence="1">
    <location>
        <begin position="34"/>
        <end position="55"/>
    </location>
</feature>
<organism evidence="2 3">
    <name type="scientific">Lasius niger</name>
    <name type="common">Black garden ant</name>
    <dbReference type="NCBI Taxonomy" id="67767"/>
    <lineage>
        <taxon>Eukaryota</taxon>
        <taxon>Metazoa</taxon>
        <taxon>Ecdysozoa</taxon>
        <taxon>Arthropoda</taxon>
        <taxon>Hexapoda</taxon>
        <taxon>Insecta</taxon>
        <taxon>Pterygota</taxon>
        <taxon>Neoptera</taxon>
        <taxon>Endopterygota</taxon>
        <taxon>Hymenoptera</taxon>
        <taxon>Apocrita</taxon>
        <taxon>Aculeata</taxon>
        <taxon>Formicoidea</taxon>
        <taxon>Formicidae</taxon>
        <taxon>Formicinae</taxon>
        <taxon>Lasius</taxon>
        <taxon>Lasius</taxon>
    </lineage>
</organism>
<evidence type="ECO:0000313" key="3">
    <source>
        <dbReference type="Proteomes" id="UP000036403"/>
    </source>
</evidence>
<proteinExistence type="predicted"/>
<dbReference type="Proteomes" id="UP000036403">
    <property type="component" value="Unassembled WGS sequence"/>
</dbReference>
<protein>
    <submittedName>
        <fullName evidence="2">Tetratricopeptide repeat protein 1-like protein</fullName>
    </submittedName>
</protein>
<sequence>MDNATDKSERLQSNEEVIEELTRDLESSCIKPNESTKSRNVADDSWDVDKEHNEGNDDNAQSTDPSEDVDEDFLKDRDLLLTEAEQENYYCTLHLSTLTGNEMRGGEVKTGGE</sequence>
<accession>A0A0J7MQG8</accession>
<gene>
    <name evidence="2" type="ORF">RF55_21802</name>
</gene>
<keyword evidence="3" id="KW-1185">Reference proteome</keyword>
<dbReference type="AlphaFoldDB" id="A0A0J7MQG8"/>
<dbReference type="PaxDb" id="67767-A0A0J7MQG8"/>
<comment type="caution">
    <text evidence="2">The sequence shown here is derived from an EMBL/GenBank/DDBJ whole genome shotgun (WGS) entry which is preliminary data.</text>
</comment>
<dbReference type="EMBL" id="LBMM01022954">
    <property type="protein sequence ID" value="KMQ82810.1"/>
    <property type="molecule type" value="Genomic_DNA"/>
</dbReference>
<feature type="region of interest" description="Disordered" evidence="1">
    <location>
        <begin position="23"/>
        <end position="72"/>
    </location>
</feature>
<name>A0A0J7MQG8_LASNI</name>
<evidence type="ECO:0000256" key="1">
    <source>
        <dbReference type="SAM" id="MobiDB-lite"/>
    </source>
</evidence>